<comment type="caution">
    <text evidence="2">The sequence shown here is derived from an EMBL/GenBank/DDBJ whole genome shotgun (WGS) entry which is preliminary data.</text>
</comment>
<evidence type="ECO:0000313" key="3">
    <source>
        <dbReference type="Proteomes" id="UP001430953"/>
    </source>
</evidence>
<reference evidence="2 3" key="1">
    <citation type="submission" date="2023-03" db="EMBL/GenBank/DDBJ databases">
        <title>High recombination rates correlate with genetic variation in Cardiocondyla obscurior ants.</title>
        <authorList>
            <person name="Errbii M."/>
        </authorList>
    </citation>
    <scope>NUCLEOTIDE SEQUENCE [LARGE SCALE GENOMIC DNA]</scope>
    <source>
        <strain evidence="2">Alpha-2009</strain>
        <tissue evidence="2">Whole body</tissue>
    </source>
</reference>
<feature type="region of interest" description="Disordered" evidence="1">
    <location>
        <begin position="54"/>
        <end position="88"/>
    </location>
</feature>
<proteinExistence type="predicted"/>
<dbReference type="EMBL" id="JADYXP020000007">
    <property type="protein sequence ID" value="KAL0120764.1"/>
    <property type="molecule type" value="Genomic_DNA"/>
</dbReference>
<organism evidence="2 3">
    <name type="scientific">Cardiocondyla obscurior</name>
    <dbReference type="NCBI Taxonomy" id="286306"/>
    <lineage>
        <taxon>Eukaryota</taxon>
        <taxon>Metazoa</taxon>
        <taxon>Ecdysozoa</taxon>
        <taxon>Arthropoda</taxon>
        <taxon>Hexapoda</taxon>
        <taxon>Insecta</taxon>
        <taxon>Pterygota</taxon>
        <taxon>Neoptera</taxon>
        <taxon>Endopterygota</taxon>
        <taxon>Hymenoptera</taxon>
        <taxon>Apocrita</taxon>
        <taxon>Aculeata</taxon>
        <taxon>Formicoidea</taxon>
        <taxon>Formicidae</taxon>
        <taxon>Myrmicinae</taxon>
        <taxon>Cardiocondyla</taxon>
    </lineage>
</organism>
<evidence type="ECO:0000256" key="1">
    <source>
        <dbReference type="SAM" id="MobiDB-lite"/>
    </source>
</evidence>
<accession>A0AAW2G149</accession>
<gene>
    <name evidence="2" type="ORF">PUN28_008446</name>
</gene>
<feature type="compositionally biased region" description="Basic residues" evidence="1">
    <location>
        <begin position="54"/>
        <end position="68"/>
    </location>
</feature>
<dbReference type="AlphaFoldDB" id="A0AAW2G149"/>
<name>A0AAW2G149_9HYME</name>
<dbReference type="Proteomes" id="UP001430953">
    <property type="component" value="Unassembled WGS sequence"/>
</dbReference>
<evidence type="ECO:0000313" key="2">
    <source>
        <dbReference type="EMBL" id="KAL0120764.1"/>
    </source>
</evidence>
<protein>
    <submittedName>
        <fullName evidence="2">Uncharacterized protein</fullName>
    </submittedName>
</protein>
<keyword evidence="3" id="KW-1185">Reference proteome</keyword>
<sequence length="88" mass="10704">MNKNTKCCGIIIKRFQNKLSKLFFKLHPFEEHGDAFAIFTRVYSPKFCATRRFAQRKRDKKEKRKKEKKKEAEKKKKRRKEENPSLAR</sequence>